<keyword evidence="1" id="KW-0812">Transmembrane</keyword>
<feature type="transmembrane region" description="Helical" evidence="1">
    <location>
        <begin position="56"/>
        <end position="75"/>
    </location>
</feature>
<keyword evidence="1" id="KW-1133">Transmembrane helix</keyword>
<accession>A0A8H3DW22</accession>
<dbReference type="Proteomes" id="UP000663827">
    <property type="component" value="Unassembled WGS sequence"/>
</dbReference>
<comment type="caution">
    <text evidence="2">The sequence shown here is derived from an EMBL/GenBank/DDBJ whole genome shotgun (WGS) entry which is preliminary data.</text>
</comment>
<protein>
    <submittedName>
        <fullName evidence="2">Uncharacterized protein</fullName>
    </submittedName>
</protein>
<organism evidence="2 3">
    <name type="scientific">Rhizoctonia solani</name>
    <dbReference type="NCBI Taxonomy" id="456999"/>
    <lineage>
        <taxon>Eukaryota</taxon>
        <taxon>Fungi</taxon>
        <taxon>Dikarya</taxon>
        <taxon>Basidiomycota</taxon>
        <taxon>Agaricomycotina</taxon>
        <taxon>Agaricomycetes</taxon>
        <taxon>Cantharellales</taxon>
        <taxon>Ceratobasidiaceae</taxon>
        <taxon>Rhizoctonia</taxon>
    </lineage>
</organism>
<keyword evidence="1" id="KW-0472">Membrane</keyword>
<dbReference type="EMBL" id="CAJNJQ010000451">
    <property type="protein sequence ID" value="CAE7079279.1"/>
    <property type="molecule type" value="Genomic_DNA"/>
</dbReference>
<reference evidence="2" key="1">
    <citation type="submission" date="2021-01" db="EMBL/GenBank/DDBJ databases">
        <authorList>
            <person name="Kaushik A."/>
        </authorList>
    </citation>
    <scope>NUCLEOTIDE SEQUENCE</scope>
    <source>
        <strain evidence="2">AG5</strain>
    </source>
</reference>
<name>A0A8H3DW22_9AGAM</name>
<sequence length="218" mass="24866">MQTTTVVDYRSEILRGVQFTLGTLISKAYDSSNKSKDISDHITVRLCTKLYKEKSLLVDAPGIFGFVFAVILSLGHRSSVWTNDMTREDRRVLFAANSMFTCLRDHTDLGVGWLLQPTDMRDVIKDCPDCSKLKNTGFKAWWDSGFGQCGKLSSQIPLEDIRHIVRLPHYRNLFSDASSVRRYCGKGCPARLLAYIDEHMESLYHALTKKYQDLKETV</sequence>
<evidence type="ECO:0000256" key="1">
    <source>
        <dbReference type="SAM" id="Phobius"/>
    </source>
</evidence>
<evidence type="ECO:0000313" key="2">
    <source>
        <dbReference type="EMBL" id="CAE7079279.1"/>
    </source>
</evidence>
<proteinExistence type="predicted"/>
<evidence type="ECO:0000313" key="3">
    <source>
        <dbReference type="Proteomes" id="UP000663827"/>
    </source>
</evidence>
<gene>
    <name evidence="2" type="ORF">RDB_LOCUS22370</name>
</gene>
<dbReference type="AlphaFoldDB" id="A0A8H3DW22"/>